<evidence type="ECO:0000313" key="2">
    <source>
        <dbReference type="Proteomes" id="UP001143910"/>
    </source>
</evidence>
<sequence length="147" mass="16919">MSIFANNKPCPPISTESGIGEAQISKMQSRIIDLEQQIECQEKTNTELSRRLSEEHDMREEESFRRQMLEFDLNQHKEAITEMLGELRQRDQTVEVQNGLLRASWLDGQALAASQRQTIQLLQGKIDDLSTNGNVTVQNKKKRKFSE</sequence>
<name>A0ACC1NAD6_9HYPO</name>
<dbReference type="Proteomes" id="UP001143910">
    <property type="component" value="Unassembled WGS sequence"/>
</dbReference>
<proteinExistence type="predicted"/>
<accession>A0ACC1NAD6</accession>
<gene>
    <name evidence="1" type="ORF">NQ176_g5074</name>
</gene>
<evidence type="ECO:0000313" key="1">
    <source>
        <dbReference type="EMBL" id="KAJ2976227.1"/>
    </source>
</evidence>
<protein>
    <submittedName>
        <fullName evidence="1">Uncharacterized protein</fullName>
    </submittedName>
</protein>
<keyword evidence="2" id="KW-1185">Reference proteome</keyword>
<organism evidence="1 2">
    <name type="scientific">Zarea fungicola</name>
    <dbReference type="NCBI Taxonomy" id="93591"/>
    <lineage>
        <taxon>Eukaryota</taxon>
        <taxon>Fungi</taxon>
        <taxon>Dikarya</taxon>
        <taxon>Ascomycota</taxon>
        <taxon>Pezizomycotina</taxon>
        <taxon>Sordariomycetes</taxon>
        <taxon>Hypocreomycetidae</taxon>
        <taxon>Hypocreales</taxon>
        <taxon>Cordycipitaceae</taxon>
        <taxon>Zarea</taxon>
    </lineage>
</organism>
<dbReference type="EMBL" id="JANJQO010000606">
    <property type="protein sequence ID" value="KAJ2976227.1"/>
    <property type="molecule type" value="Genomic_DNA"/>
</dbReference>
<reference evidence="1" key="1">
    <citation type="submission" date="2022-08" db="EMBL/GenBank/DDBJ databases">
        <title>Genome Sequence of Lecanicillium fungicola.</title>
        <authorList>
            <person name="Buettner E."/>
        </authorList>
    </citation>
    <scope>NUCLEOTIDE SEQUENCE</scope>
    <source>
        <strain evidence="1">Babe33</strain>
    </source>
</reference>
<comment type="caution">
    <text evidence="1">The sequence shown here is derived from an EMBL/GenBank/DDBJ whole genome shotgun (WGS) entry which is preliminary data.</text>
</comment>